<sequence>MVQSSSADITEKTSLLEAAERRLTEELSAVRASLNDLKPVSQLPTEVLEEIFGICVSWLFGHQKPKYRFAWTQVCRRWRRISLNSARLWQYIDICDSRLAHEFLVRSGTAPISIVSASPLKLCSENLESHAERLQSIDVYLFPDDMVDLFTSIGHNLSNLQSLSLKVPPVSGNFILDIHTPLTRVSSLALDCVAIPWHTVRDLMRLSLRGLGSGYSPSLSQLYTIFESSPRLEFIRIESVDITDHDIPPTMVSLPYLRDLTLSAKAPTILSILSQLSFPHTTRLHINCHTFDSLRSILPIDHFRNYTSNSEIGTIRLARCALRFLRSEATPWTIEPSDTQISLGSSSSKLPTSLLPDIQSLFELSRVTALELSQDILSEIPSNVLVSFLAQATNLEHLRVAYNDLAALLDVLSSPQPSTEPHEVSLTNTMPCPRLRTILFTRPGDIWWNFKEQWVPPLLALAKARHASEVPLEVLEFRQCHGISLQRISDLFSGLVGGVCVAENVSVGAAAVRRAVPTFMF</sequence>
<dbReference type="SUPFAM" id="SSF52047">
    <property type="entry name" value="RNI-like"/>
    <property type="match status" value="1"/>
</dbReference>
<evidence type="ECO:0000313" key="3">
    <source>
        <dbReference type="Proteomes" id="UP000076154"/>
    </source>
</evidence>
<gene>
    <name evidence="2" type="ORF">Hypma_013612</name>
</gene>
<organism evidence="2 3">
    <name type="scientific">Hypsizygus marmoreus</name>
    <name type="common">White beech mushroom</name>
    <name type="synonym">Agaricus marmoreus</name>
    <dbReference type="NCBI Taxonomy" id="39966"/>
    <lineage>
        <taxon>Eukaryota</taxon>
        <taxon>Fungi</taxon>
        <taxon>Dikarya</taxon>
        <taxon>Basidiomycota</taxon>
        <taxon>Agaricomycotina</taxon>
        <taxon>Agaricomycetes</taxon>
        <taxon>Agaricomycetidae</taxon>
        <taxon>Agaricales</taxon>
        <taxon>Tricholomatineae</taxon>
        <taxon>Lyophyllaceae</taxon>
        <taxon>Hypsizygus</taxon>
    </lineage>
</organism>
<dbReference type="AlphaFoldDB" id="A0A369JKM0"/>
<dbReference type="InParanoid" id="A0A369JKM0"/>
<accession>A0A369JKM0</accession>
<evidence type="ECO:0000313" key="2">
    <source>
        <dbReference type="EMBL" id="RDB19336.1"/>
    </source>
</evidence>
<keyword evidence="3" id="KW-1185">Reference proteome</keyword>
<dbReference type="InterPro" id="IPR032675">
    <property type="entry name" value="LRR_dom_sf"/>
</dbReference>
<dbReference type="Proteomes" id="UP000076154">
    <property type="component" value="Unassembled WGS sequence"/>
</dbReference>
<reference evidence="2" key="1">
    <citation type="submission" date="2018-04" db="EMBL/GenBank/DDBJ databases">
        <title>Whole genome sequencing of Hypsizygus marmoreus.</title>
        <authorList>
            <person name="Choi I.-G."/>
            <person name="Min B."/>
            <person name="Kim J.-G."/>
            <person name="Kim S."/>
            <person name="Oh Y.-L."/>
            <person name="Kong W.-S."/>
            <person name="Park H."/>
            <person name="Jeong J."/>
            <person name="Song E.-S."/>
        </authorList>
    </citation>
    <scope>NUCLEOTIDE SEQUENCE [LARGE SCALE GENOMIC DNA]</scope>
    <source>
        <strain evidence="2">51987-8</strain>
    </source>
</reference>
<evidence type="ECO:0000259" key="1">
    <source>
        <dbReference type="Pfam" id="PF12937"/>
    </source>
</evidence>
<dbReference type="SUPFAM" id="SSF81383">
    <property type="entry name" value="F-box domain"/>
    <property type="match status" value="1"/>
</dbReference>
<dbReference type="Pfam" id="PF12937">
    <property type="entry name" value="F-box-like"/>
    <property type="match status" value="1"/>
</dbReference>
<dbReference type="InterPro" id="IPR001810">
    <property type="entry name" value="F-box_dom"/>
</dbReference>
<feature type="domain" description="F-box" evidence="1">
    <location>
        <begin position="41"/>
        <end position="94"/>
    </location>
</feature>
<dbReference type="OrthoDB" id="3351939at2759"/>
<protein>
    <recommendedName>
        <fullName evidence="1">F-box domain-containing protein</fullName>
    </recommendedName>
</protein>
<proteinExistence type="predicted"/>
<name>A0A369JKM0_HYPMA</name>
<dbReference type="Gene3D" id="1.20.1280.50">
    <property type="match status" value="1"/>
</dbReference>
<dbReference type="InterPro" id="IPR036047">
    <property type="entry name" value="F-box-like_dom_sf"/>
</dbReference>
<comment type="caution">
    <text evidence="2">The sequence shown here is derived from an EMBL/GenBank/DDBJ whole genome shotgun (WGS) entry which is preliminary data.</text>
</comment>
<dbReference type="EMBL" id="LUEZ02000080">
    <property type="protein sequence ID" value="RDB19336.1"/>
    <property type="molecule type" value="Genomic_DNA"/>
</dbReference>
<dbReference type="Gene3D" id="3.80.10.10">
    <property type="entry name" value="Ribonuclease Inhibitor"/>
    <property type="match status" value="1"/>
</dbReference>